<reference evidence="1" key="1">
    <citation type="submission" date="2018-04" db="EMBL/GenBank/DDBJ databases">
        <title>Transcriptome assembly of Sipha flava.</title>
        <authorList>
            <person name="Scully E.D."/>
            <person name="Geib S.M."/>
            <person name="Palmer N.A."/>
            <person name="Koch K."/>
            <person name="Bradshaw J."/>
            <person name="Heng-Moss T."/>
            <person name="Sarath G."/>
        </authorList>
    </citation>
    <scope>NUCLEOTIDE SEQUENCE</scope>
</reference>
<dbReference type="AlphaFoldDB" id="A0A2S2Q3Z4"/>
<dbReference type="OrthoDB" id="6621833at2759"/>
<name>A0A2S2Q3Z4_9HEMI</name>
<organism evidence="1">
    <name type="scientific">Sipha flava</name>
    <name type="common">yellow sugarcane aphid</name>
    <dbReference type="NCBI Taxonomy" id="143950"/>
    <lineage>
        <taxon>Eukaryota</taxon>
        <taxon>Metazoa</taxon>
        <taxon>Ecdysozoa</taxon>
        <taxon>Arthropoda</taxon>
        <taxon>Hexapoda</taxon>
        <taxon>Insecta</taxon>
        <taxon>Pterygota</taxon>
        <taxon>Neoptera</taxon>
        <taxon>Paraneoptera</taxon>
        <taxon>Hemiptera</taxon>
        <taxon>Sternorrhyncha</taxon>
        <taxon>Aphidomorpha</taxon>
        <taxon>Aphidoidea</taxon>
        <taxon>Aphididae</taxon>
        <taxon>Sipha</taxon>
    </lineage>
</organism>
<proteinExistence type="predicted"/>
<gene>
    <name evidence="1" type="ORF">g.75032</name>
</gene>
<protein>
    <recommendedName>
        <fullName evidence="2">Reverse transcriptase zinc-binding domain-containing protein</fullName>
    </recommendedName>
</protein>
<accession>A0A2S2Q3Z4</accession>
<evidence type="ECO:0000313" key="1">
    <source>
        <dbReference type="EMBL" id="MBY72448.1"/>
    </source>
</evidence>
<dbReference type="EMBL" id="GGMS01003245">
    <property type="protein sequence ID" value="MBY72448.1"/>
    <property type="molecule type" value="Transcribed_RNA"/>
</dbReference>
<evidence type="ECO:0008006" key="2">
    <source>
        <dbReference type="Google" id="ProtNLM"/>
    </source>
</evidence>
<sequence length="116" mass="13604">MGKIWKTQNYKLSEIKRTIHKWPLNYKIIKYEKIINRFRIGHIILTHGLLMAKEEPTSCQTCGTQLTVKHILTECRQCEILRSENNIPGQLHESLGPQLEATNNIINFLKQTDLYK</sequence>